<evidence type="ECO:0000313" key="2">
    <source>
        <dbReference type="Proteomes" id="UP001359559"/>
    </source>
</evidence>
<proteinExistence type="predicted"/>
<gene>
    <name evidence="1" type="ORF">RJT34_07035</name>
</gene>
<dbReference type="EMBL" id="JAYKXN010000002">
    <property type="protein sequence ID" value="KAK7309912.1"/>
    <property type="molecule type" value="Genomic_DNA"/>
</dbReference>
<dbReference type="InterPro" id="IPR038408">
    <property type="entry name" value="GNK2_sf"/>
</dbReference>
<dbReference type="AlphaFoldDB" id="A0AAN9K317"/>
<comment type="caution">
    <text evidence="1">The sequence shown here is derived from an EMBL/GenBank/DDBJ whole genome shotgun (WGS) entry which is preliminary data.</text>
</comment>
<dbReference type="PANTHER" id="PTHR34962">
    <property type="entry name" value="EMBRYO DEFECTIVE 1703-RELATED"/>
    <property type="match status" value="1"/>
</dbReference>
<sequence length="214" mass="23234">MKIPTPSTTSTCSVVTCHSLSAESAWVLQCKHSLHPRYQIKIPLGNPVVLYSKKFYNALGSIVCVLSNEAGLAPSGSIDGYTVKQKNASGTVTLYGFTQCTSDLSTGDYNRCVVVVAVEFPKLGQIITLESLQFDLATIEGATNNFSQERGIGKGGYEEDYKVILIQRGSNEGSKGVYSIKSASTKQDQGDDSYTFAFEDQDNANNFCFLLESF</sequence>
<protein>
    <submittedName>
        <fullName evidence="1">Uncharacterized protein</fullName>
    </submittedName>
</protein>
<evidence type="ECO:0000313" key="1">
    <source>
        <dbReference type="EMBL" id="KAK7309912.1"/>
    </source>
</evidence>
<name>A0AAN9K317_CLITE</name>
<accession>A0AAN9K317</accession>
<dbReference type="Gene3D" id="3.30.430.20">
    <property type="entry name" value="Gnk2 domain, C-X8-C-X2-C motif"/>
    <property type="match status" value="1"/>
</dbReference>
<dbReference type="Gene3D" id="3.30.200.20">
    <property type="entry name" value="Phosphorylase Kinase, domain 1"/>
    <property type="match status" value="1"/>
</dbReference>
<organism evidence="1 2">
    <name type="scientific">Clitoria ternatea</name>
    <name type="common">Butterfly pea</name>
    <dbReference type="NCBI Taxonomy" id="43366"/>
    <lineage>
        <taxon>Eukaryota</taxon>
        <taxon>Viridiplantae</taxon>
        <taxon>Streptophyta</taxon>
        <taxon>Embryophyta</taxon>
        <taxon>Tracheophyta</taxon>
        <taxon>Spermatophyta</taxon>
        <taxon>Magnoliopsida</taxon>
        <taxon>eudicotyledons</taxon>
        <taxon>Gunneridae</taxon>
        <taxon>Pentapetalae</taxon>
        <taxon>rosids</taxon>
        <taxon>fabids</taxon>
        <taxon>Fabales</taxon>
        <taxon>Fabaceae</taxon>
        <taxon>Papilionoideae</taxon>
        <taxon>50 kb inversion clade</taxon>
        <taxon>NPAAA clade</taxon>
        <taxon>indigoferoid/millettioid clade</taxon>
        <taxon>Phaseoleae</taxon>
        <taxon>Clitoria</taxon>
    </lineage>
</organism>
<dbReference type="Proteomes" id="UP001359559">
    <property type="component" value="Unassembled WGS sequence"/>
</dbReference>
<keyword evidence="2" id="KW-1185">Reference proteome</keyword>
<reference evidence="1 2" key="1">
    <citation type="submission" date="2024-01" db="EMBL/GenBank/DDBJ databases">
        <title>The genomes of 5 underutilized Papilionoideae crops provide insights into root nodulation and disease resistance.</title>
        <authorList>
            <person name="Yuan L."/>
        </authorList>
    </citation>
    <scope>NUCLEOTIDE SEQUENCE [LARGE SCALE GENOMIC DNA]</scope>
    <source>
        <strain evidence="1">LY-2023</strain>
        <tissue evidence="1">Leaf</tissue>
    </source>
</reference>
<dbReference type="PANTHER" id="PTHR34962:SF3">
    <property type="entry name" value="ABC SUBFAMILY C PROTEIN"/>
    <property type="match status" value="1"/>
</dbReference>